<feature type="disulfide bond" evidence="13">
    <location>
        <begin position="318"/>
        <end position="347"/>
    </location>
</feature>
<organism evidence="17">
    <name type="scientific">Serpula lacrymans var. lacrymans (strain S7.3)</name>
    <name type="common">Dry rot fungus</name>
    <dbReference type="NCBI Taxonomy" id="936435"/>
    <lineage>
        <taxon>Eukaryota</taxon>
        <taxon>Fungi</taxon>
        <taxon>Dikarya</taxon>
        <taxon>Basidiomycota</taxon>
        <taxon>Agaricomycotina</taxon>
        <taxon>Agaricomycetes</taxon>
        <taxon>Agaricomycetidae</taxon>
        <taxon>Boletales</taxon>
        <taxon>Coniophorineae</taxon>
        <taxon>Serpulaceae</taxon>
        <taxon>Serpula</taxon>
    </lineage>
</organism>
<evidence type="ECO:0000313" key="16">
    <source>
        <dbReference type="EMBL" id="EGO03800.1"/>
    </source>
</evidence>
<evidence type="ECO:0000256" key="15">
    <source>
        <dbReference type="SAM" id="SignalP"/>
    </source>
</evidence>
<keyword evidence="12" id="KW-0479">Metal-binding</keyword>
<dbReference type="PANTHER" id="PTHR11742">
    <property type="entry name" value="MANNOSYL-OLIGOSACCHARIDE ALPHA-1,2-MANNOSIDASE-RELATED"/>
    <property type="match status" value="1"/>
</dbReference>
<dbReference type="AlphaFoldDB" id="F8PJX8"/>
<sequence length="530" mass="57947">MSFRRWFLAALAVSSASLPAVHAGNVQKPGLTLPANASIQQDAVKQIFNTSYTAYKQYAWGHDDLAPVDETYVDGLGGWGASIADALGTMYLMGYTDWFEEAIDYVGTINFNQSKTPDTVSVFETTIRYVGGFISAYELSGQKYPILVQKAQEVADKMVYGFVGDNPIPYNYINFTDNQPASGTSNVAQAGSLTLEWGLLSQYTKNDTYSTLATNSVLHMIGLADPIAGIPAQGIDPATGESVGSYVTWGGGTDSYLEYLIKYARLTNTNDTTYADAWATAVDSSIQKLLRNSTVDDWLYLADFDGTNILHVGSHLACFYGGNWILGGALLNNQTIIDYGLQLTDACMNTYASTATQIGPETFAYMSSDGNATGTTPPDAAQLAFYNEHGFYITTADYILRPEVLESNFYAWRVSGDQKYLDNAAKAIQSFEKYLPTTVAYTGINDVNQVNSTKTNDMESFWFAEVLKYLYLTFDDPNNISLDDWVFNTECHPFKAPTALPVYGSGNLIQNSQPFASQSGSLPQVSPTHS</sequence>
<evidence type="ECO:0000256" key="10">
    <source>
        <dbReference type="ARBA" id="ARBA00048605"/>
    </source>
</evidence>
<dbReference type="EC" id="3.2.1.-" evidence="14"/>
<dbReference type="GO" id="GO:0005509">
    <property type="term" value="F:calcium ion binding"/>
    <property type="evidence" value="ECO:0007669"/>
    <property type="project" value="InterPro"/>
</dbReference>
<evidence type="ECO:0000256" key="9">
    <source>
        <dbReference type="ARBA" id="ARBA00047669"/>
    </source>
</evidence>
<evidence type="ECO:0000256" key="2">
    <source>
        <dbReference type="ARBA" id="ARBA00004922"/>
    </source>
</evidence>
<comment type="similarity">
    <text evidence="3 14">Belongs to the glycosyl hydrolase 47 family.</text>
</comment>
<dbReference type="FunFam" id="1.50.10.10:FF:000047">
    <property type="entry name" value="Mannosyl-oligosaccharide alpha-1,2-mannosidase"/>
    <property type="match status" value="1"/>
</dbReference>
<dbReference type="EMBL" id="GL945475">
    <property type="protein sequence ID" value="EGO03800.1"/>
    <property type="molecule type" value="Genomic_DNA"/>
</dbReference>
<keyword evidence="8 14" id="KW-0326">Glycosidase</keyword>
<evidence type="ECO:0000256" key="14">
    <source>
        <dbReference type="RuleBase" id="RU361193"/>
    </source>
</evidence>
<feature type="active site" description="Proton donor" evidence="11">
    <location>
        <position position="124"/>
    </location>
</feature>
<dbReference type="OrthoDB" id="8118055at2759"/>
<keyword evidence="17" id="KW-1185">Reference proteome</keyword>
<evidence type="ECO:0000256" key="11">
    <source>
        <dbReference type="PIRSR" id="PIRSR601382-1"/>
    </source>
</evidence>
<keyword evidence="5 14" id="KW-0378">Hydrolase</keyword>
<comment type="catalytic activity">
    <reaction evidence="10">
        <text>N(4)-(alpha-D-Man-(1-&gt;2)-alpha-D-Man-(1-&gt;2)-alpha-D-Man-(1-&gt;3)-[alpha-D-Man-(1-&gt;2)-alpha-D-Man-(1-&gt;3)-[alpha-D-Man-(1-&gt;2)-alpha-D-Man-(1-&gt;6)]-alpha-D-Man-(1-&gt;6)]-beta-D-Man-(1-&gt;4)-beta-D-GlcNAc-(1-&gt;4)-beta-D-GlcNAc)-L-asparaginyl-[protein] (N-glucan mannose isomer 9A1,2,3B1,2,3) + 4 H2O = N(4)-(alpha-D-Man-(1-&gt;3)-[alpha-D-Man-(1-&gt;3)-[alpha-D-Man-(1-&gt;6)]-alpha-D-Man-(1-&gt;6)]-beta-D-Man-(1-&gt;4)-beta-D-GlcNAc-(1-&gt;4)-beta-D-GlcNAc)-L-asparaginyl-[protein] (N-glucan mannose isomer 5A1,2) + 4 beta-D-mannose</text>
        <dbReference type="Rhea" id="RHEA:56008"/>
        <dbReference type="Rhea" id="RHEA-COMP:14356"/>
        <dbReference type="Rhea" id="RHEA-COMP:14367"/>
        <dbReference type="ChEBI" id="CHEBI:15377"/>
        <dbReference type="ChEBI" id="CHEBI:28563"/>
        <dbReference type="ChEBI" id="CHEBI:59087"/>
        <dbReference type="ChEBI" id="CHEBI:139493"/>
        <dbReference type="EC" id="3.2.1.113"/>
    </reaction>
</comment>
<dbReference type="Pfam" id="PF01532">
    <property type="entry name" value="Glyco_hydro_47"/>
    <property type="match status" value="1"/>
</dbReference>
<dbReference type="STRING" id="936435.F8PJX8"/>
<dbReference type="InParanoid" id="F8PJX8"/>
<dbReference type="SUPFAM" id="SSF48225">
    <property type="entry name" value="Seven-hairpin glycosidases"/>
    <property type="match status" value="1"/>
</dbReference>
<comment type="pathway">
    <text evidence="2">Protein modification; protein glycosylation.</text>
</comment>
<dbReference type="Proteomes" id="UP000008063">
    <property type="component" value="Unassembled WGS sequence"/>
</dbReference>
<keyword evidence="4 15" id="KW-0732">Signal</keyword>
<dbReference type="Gene3D" id="1.50.10.10">
    <property type="match status" value="1"/>
</dbReference>
<keyword evidence="6 13" id="KW-1015">Disulfide bond</keyword>
<feature type="chain" id="PRO_5003376754" description="alpha-1,2-Mannosidase" evidence="15">
    <location>
        <begin position="24"/>
        <end position="530"/>
    </location>
</feature>
<feature type="active site" description="Proton donor" evidence="11">
    <location>
        <position position="361"/>
    </location>
</feature>
<dbReference type="GO" id="GO:0005783">
    <property type="term" value="C:endoplasmic reticulum"/>
    <property type="evidence" value="ECO:0007669"/>
    <property type="project" value="TreeGrafter"/>
</dbReference>
<dbReference type="InterPro" id="IPR036026">
    <property type="entry name" value="Seven-hairpin_glycosidases"/>
</dbReference>
<comment type="catalytic activity">
    <reaction evidence="9">
        <text>N(4)-(alpha-D-Man-(1-&gt;2)-alpha-D-Man-(1-&gt;2)-alpha-D-Man-(1-&gt;3)-[alpha-D-Man-(1-&gt;3)-[alpha-D-Man-(1-&gt;2)-alpha-D-Man-(1-&gt;6)]-alpha-D-Man-(1-&gt;6)]-beta-D-Man-(1-&gt;4)-beta-D-GlcNAc-(1-&gt;4)-beta-D-GlcNAc)-L-asparaginyl-[protein] (N-glucan mannose isomer 8A1,2,3B1,3) + 3 H2O = N(4)-(alpha-D-Man-(1-&gt;3)-[alpha-D-Man-(1-&gt;3)-[alpha-D-Man-(1-&gt;6)]-alpha-D-Man-(1-&gt;6)]-beta-D-Man-(1-&gt;4)-beta-D-GlcNAc-(1-&gt;4)-beta-D-GlcNAc)-L-asparaginyl-[protein] (N-glucan mannose isomer 5A1,2) + 3 beta-D-mannose</text>
        <dbReference type="Rhea" id="RHEA:56028"/>
        <dbReference type="Rhea" id="RHEA-COMP:14358"/>
        <dbReference type="Rhea" id="RHEA-COMP:14367"/>
        <dbReference type="ChEBI" id="CHEBI:15377"/>
        <dbReference type="ChEBI" id="CHEBI:28563"/>
        <dbReference type="ChEBI" id="CHEBI:59087"/>
        <dbReference type="ChEBI" id="CHEBI:60628"/>
        <dbReference type="EC" id="3.2.1.113"/>
    </reaction>
</comment>
<evidence type="ECO:0000256" key="3">
    <source>
        <dbReference type="ARBA" id="ARBA00007658"/>
    </source>
</evidence>
<protein>
    <recommendedName>
        <fullName evidence="14">alpha-1,2-Mannosidase</fullName>
        <ecNumber evidence="14">3.2.1.-</ecNumber>
    </recommendedName>
</protein>
<dbReference type="eggNOG" id="KOG2204">
    <property type="taxonomic scope" value="Eukaryota"/>
</dbReference>
<evidence type="ECO:0000256" key="13">
    <source>
        <dbReference type="PIRSR" id="PIRSR601382-3"/>
    </source>
</evidence>
<gene>
    <name evidence="16" type="ORF">SERLA73DRAFT_102103</name>
</gene>
<evidence type="ECO:0000256" key="5">
    <source>
        <dbReference type="ARBA" id="ARBA00022801"/>
    </source>
</evidence>
<proteinExistence type="inferred from homology"/>
<evidence type="ECO:0000256" key="1">
    <source>
        <dbReference type="ARBA" id="ARBA00001913"/>
    </source>
</evidence>
<dbReference type="PRINTS" id="PR00747">
    <property type="entry name" value="GLYHDRLASE47"/>
</dbReference>
<evidence type="ECO:0000256" key="7">
    <source>
        <dbReference type="ARBA" id="ARBA00023180"/>
    </source>
</evidence>
<dbReference type="GO" id="GO:0036503">
    <property type="term" value="P:ERAD pathway"/>
    <property type="evidence" value="ECO:0007669"/>
    <property type="project" value="UniProtKB-ARBA"/>
</dbReference>
<name>F8PJX8_SERL3</name>
<comment type="cofactor">
    <cofactor evidence="1 12">
        <name>Ca(2+)</name>
        <dbReference type="ChEBI" id="CHEBI:29108"/>
    </cofactor>
</comment>
<feature type="signal peptide" evidence="15">
    <location>
        <begin position="1"/>
        <end position="23"/>
    </location>
</feature>
<evidence type="ECO:0000256" key="4">
    <source>
        <dbReference type="ARBA" id="ARBA00022729"/>
    </source>
</evidence>
<dbReference type="InterPro" id="IPR012341">
    <property type="entry name" value="6hp_glycosidase-like_sf"/>
</dbReference>
<accession>F8PJX8</accession>
<evidence type="ECO:0000256" key="12">
    <source>
        <dbReference type="PIRSR" id="PIRSR601382-2"/>
    </source>
</evidence>
<dbReference type="GO" id="GO:0004571">
    <property type="term" value="F:mannosyl-oligosaccharide 1,2-alpha-mannosidase activity"/>
    <property type="evidence" value="ECO:0007669"/>
    <property type="project" value="UniProtKB-EC"/>
</dbReference>
<evidence type="ECO:0000256" key="8">
    <source>
        <dbReference type="ARBA" id="ARBA00023295"/>
    </source>
</evidence>
<evidence type="ECO:0000313" key="17">
    <source>
        <dbReference type="Proteomes" id="UP000008063"/>
    </source>
</evidence>
<dbReference type="GO" id="GO:0016020">
    <property type="term" value="C:membrane"/>
    <property type="evidence" value="ECO:0007669"/>
    <property type="project" value="InterPro"/>
</dbReference>
<dbReference type="HOGENOM" id="CLU_003818_0_2_1"/>
<evidence type="ECO:0000256" key="6">
    <source>
        <dbReference type="ARBA" id="ARBA00023157"/>
    </source>
</evidence>
<dbReference type="InterPro" id="IPR001382">
    <property type="entry name" value="Glyco_hydro_47"/>
</dbReference>
<dbReference type="PANTHER" id="PTHR11742:SF101">
    <property type="entry name" value="MANNOSYL-OLIGOSACCHARIDE ALPHA-1,2-MANNOSIDASE 1B"/>
    <property type="match status" value="1"/>
</dbReference>
<dbReference type="OMA" id="SHLACFM"/>
<dbReference type="InterPro" id="IPR050749">
    <property type="entry name" value="Glycosyl_Hydrolase_47"/>
</dbReference>
<reference evidence="17" key="1">
    <citation type="journal article" date="2011" name="Science">
        <title>The plant cell wall-decomposing machinery underlies the functional diversity of forest fungi.</title>
        <authorList>
            <person name="Eastwood D.C."/>
            <person name="Floudas D."/>
            <person name="Binder M."/>
            <person name="Majcherczyk A."/>
            <person name="Schneider P."/>
            <person name="Aerts A."/>
            <person name="Asiegbu F.O."/>
            <person name="Baker S.E."/>
            <person name="Barry K."/>
            <person name="Bendiksby M."/>
            <person name="Blumentritt M."/>
            <person name="Coutinho P.M."/>
            <person name="Cullen D."/>
            <person name="de Vries R.P."/>
            <person name="Gathman A."/>
            <person name="Goodell B."/>
            <person name="Henrissat B."/>
            <person name="Ihrmark K."/>
            <person name="Kauserud H."/>
            <person name="Kohler A."/>
            <person name="LaButti K."/>
            <person name="Lapidus A."/>
            <person name="Lavin J.L."/>
            <person name="Lee Y.-H."/>
            <person name="Lindquist E."/>
            <person name="Lilly W."/>
            <person name="Lucas S."/>
            <person name="Morin E."/>
            <person name="Murat C."/>
            <person name="Oguiza J.A."/>
            <person name="Park J."/>
            <person name="Pisabarro A.G."/>
            <person name="Riley R."/>
            <person name="Rosling A."/>
            <person name="Salamov A."/>
            <person name="Schmidt O."/>
            <person name="Schmutz J."/>
            <person name="Skrede I."/>
            <person name="Stenlid J."/>
            <person name="Wiebenga A."/>
            <person name="Xie X."/>
            <person name="Kuees U."/>
            <person name="Hibbett D.S."/>
            <person name="Hoffmeister D."/>
            <person name="Hoegberg N."/>
            <person name="Martin F."/>
            <person name="Grigoriev I.V."/>
            <person name="Watkinson S.C."/>
        </authorList>
    </citation>
    <scope>NUCLEOTIDE SEQUENCE [LARGE SCALE GENOMIC DNA]</scope>
    <source>
        <strain evidence="17">strain S7.3</strain>
    </source>
</reference>
<feature type="binding site" evidence="12">
    <location>
        <position position="489"/>
    </location>
    <ligand>
        <name>Ca(2+)</name>
        <dbReference type="ChEBI" id="CHEBI:29108"/>
    </ligand>
</feature>
<keyword evidence="7" id="KW-0325">Glycoprotein</keyword>
<feature type="active site" evidence="11">
    <location>
        <position position="403"/>
    </location>
</feature>
<feature type="active site" evidence="11">
    <location>
        <position position="254"/>
    </location>
</feature>
<dbReference type="GO" id="GO:0005975">
    <property type="term" value="P:carbohydrate metabolic process"/>
    <property type="evidence" value="ECO:0007669"/>
    <property type="project" value="InterPro"/>
</dbReference>
<keyword evidence="12" id="KW-0106">Calcium</keyword>